<feature type="transmembrane region" description="Helical" evidence="15">
    <location>
        <begin position="347"/>
        <end position="371"/>
    </location>
</feature>
<evidence type="ECO:0000256" key="13">
    <source>
        <dbReference type="ARBA" id="ARBA00023170"/>
    </source>
</evidence>
<feature type="transmembrane region" description="Helical" evidence="15">
    <location>
        <begin position="52"/>
        <end position="69"/>
    </location>
</feature>
<evidence type="ECO:0000256" key="4">
    <source>
        <dbReference type="ARBA" id="ARBA00022606"/>
    </source>
</evidence>
<evidence type="ECO:0000256" key="2">
    <source>
        <dbReference type="ARBA" id="ARBA00009295"/>
    </source>
</evidence>
<dbReference type="GO" id="GO:0006636">
    <property type="term" value="P:unsaturated fatty acid biosynthetic process"/>
    <property type="evidence" value="ECO:0007669"/>
    <property type="project" value="TreeGrafter"/>
</dbReference>
<sequence length="500" mass="57954">MSETMEQRKTETGEEQKKLSYSRETNWLKVLFQIQVTLSALCAIHFLLYESYWSTILFSVAAGAHRLWAHRSYTANGILKTFLLFCQTLSGTGSLYDWVQWHRLHHKHFGTDLDPFNPTKGWFYSHIQSVALNLSPAQEEALKEIDMSDLEKDKMIMFQKRWYIPLYVIFVLLLPINAPAEYWGEQLHASMFLVFWLRYTLNLHLSWLIHSATRIWQLKPGEKYKVYRYVVLVSLMAVLCLGWAYIPTNWDHITITEITKVICFYGVSIGNLIQVFFIMKDGKGLRNVLDRLQSDLFQPTSFDQWEIAEIAKSSGRRIRRTFVVLNGAGFPTSLFCVFQLACHTFYGFIMVLVVTLNCKLLLEAGIQIDILKDRIAHSRGMDDAILECIQHSKEVISLVDQIKRIQEFPLLFYFGVQVFMLCTAIFSLTDQSTSLTQTIFHCDWIGSDVKSQKIIMFFMYISNTPLKISMAGGLCNLSISLFISIIRTAYSYFTLLTNFR</sequence>
<dbReference type="InterPro" id="IPR015876">
    <property type="entry name" value="Acyl-CoA_DS"/>
</dbReference>
<feature type="transmembrane region" description="Helical" evidence="15">
    <location>
        <begin position="410"/>
        <end position="428"/>
    </location>
</feature>
<reference evidence="16 17" key="1">
    <citation type="submission" date="2019-01" db="EMBL/GenBank/DDBJ databases">
        <authorList>
            <person name="Sayadi A."/>
        </authorList>
    </citation>
    <scope>NUCLEOTIDE SEQUENCE [LARGE SCALE GENOMIC DNA]</scope>
</reference>
<dbReference type="Proteomes" id="UP000410492">
    <property type="component" value="Unassembled WGS sequence"/>
</dbReference>
<evidence type="ECO:0000256" key="3">
    <source>
        <dbReference type="ARBA" id="ARBA00022516"/>
    </source>
</evidence>
<feature type="transmembrane region" description="Helical" evidence="15">
    <location>
        <begin position="258"/>
        <end position="279"/>
    </location>
</feature>
<evidence type="ECO:0000256" key="7">
    <source>
        <dbReference type="ARBA" id="ARBA00022832"/>
    </source>
</evidence>
<dbReference type="AlphaFoldDB" id="A0A653C1M6"/>
<dbReference type="EMBL" id="CAACVG010006804">
    <property type="protein sequence ID" value="VEN41866.1"/>
    <property type="molecule type" value="Genomic_DNA"/>
</dbReference>
<dbReference type="GO" id="GO:0004768">
    <property type="term" value="F:stearoyl-CoA 9-desaturase activity"/>
    <property type="evidence" value="ECO:0007669"/>
    <property type="project" value="TreeGrafter"/>
</dbReference>
<dbReference type="GO" id="GO:0005789">
    <property type="term" value="C:endoplasmic reticulum membrane"/>
    <property type="evidence" value="ECO:0007669"/>
    <property type="project" value="TreeGrafter"/>
</dbReference>
<keyword evidence="3" id="KW-0444">Lipid biosynthesis</keyword>
<keyword evidence="11 15" id="KW-0472">Membrane</keyword>
<evidence type="ECO:0000256" key="14">
    <source>
        <dbReference type="ARBA" id="ARBA00023224"/>
    </source>
</evidence>
<name>A0A653C1M6_CALMS</name>
<dbReference type="PANTHER" id="PTHR11351">
    <property type="entry name" value="ACYL-COA DESATURASE"/>
    <property type="match status" value="1"/>
</dbReference>
<dbReference type="GO" id="GO:0004984">
    <property type="term" value="F:olfactory receptor activity"/>
    <property type="evidence" value="ECO:0007669"/>
    <property type="project" value="InterPro"/>
</dbReference>
<dbReference type="GO" id="GO:0005549">
    <property type="term" value="F:odorant binding"/>
    <property type="evidence" value="ECO:0007669"/>
    <property type="project" value="InterPro"/>
</dbReference>
<keyword evidence="6" id="KW-0552">Olfaction</keyword>
<accession>A0A653C1M6</accession>
<proteinExistence type="inferred from homology"/>
<evidence type="ECO:0000256" key="11">
    <source>
        <dbReference type="ARBA" id="ARBA00023136"/>
    </source>
</evidence>
<dbReference type="InterPro" id="IPR004117">
    <property type="entry name" value="7tm6_olfct_rcpt"/>
</dbReference>
<feature type="transmembrane region" description="Helical" evidence="15">
    <location>
        <begin position="162"/>
        <end position="180"/>
    </location>
</feature>
<dbReference type="PANTHER" id="PTHR11351:SF26">
    <property type="entry name" value="FATTY ACID DESATURASE DOMAIN-CONTAINING PROTEIN"/>
    <property type="match status" value="1"/>
</dbReference>
<feature type="transmembrane region" description="Helical" evidence="15">
    <location>
        <begin position="468"/>
        <end position="490"/>
    </location>
</feature>
<protein>
    <recommendedName>
        <fullName evidence="18">Fatty acid desaturase domain-containing protein</fullName>
    </recommendedName>
</protein>
<feature type="transmembrane region" description="Helical" evidence="15">
    <location>
        <begin position="186"/>
        <end position="205"/>
    </location>
</feature>
<keyword evidence="7" id="KW-0276">Fatty acid metabolism</keyword>
<keyword evidence="4" id="KW-0716">Sensory transduction</keyword>
<evidence type="ECO:0000256" key="6">
    <source>
        <dbReference type="ARBA" id="ARBA00022725"/>
    </source>
</evidence>
<comment type="similarity">
    <text evidence="2">Belongs to the fatty acid desaturase type 1 family.</text>
</comment>
<organism evidence="16 17">
    <name type="scientific">Callosobruchus maculatus</name>
    <name type="common">Southern cowpea weevil</name>
    <name type="synonym">Pulse bruchid</name>
    <dbReference type="NCBI Taxonomy" id="64391"/>
    <lineage>
        <taxon>Eukaryota</taxon>
        <taxon>Metazoa</taxon>
        <taxon>Ecdysozoa</taxon>
        <taxon>Arthropoda</taxon>
        <taxon>Hexapoda</taxon>
        <taxon>Insecta</taxon>
        <taxon>Pterygota</taxon>
        <taxon>Neoptera</taxon>
        <taxon>Endopterygota</taxon>
        <taxon>Coleoptera</taxon>
        <taxon>Polyphaga</taxon>
        <taxon>Cucujiformia</taxon>
        <taxon>Chrysomeloidea</taxon>
        <taxon>Chrysomelidae</taxon>
        <taxon>Bruchinae</taxon>
        <taxon>Bruchini</taxon>
        <taxon>Callosobruchus</taxon>
    </lineage>
</organism>
<evidence type="ECO:0008006" key="18">
    <source>
        <dbReference type="Google" id="ProtNLM"/>
    </source>
</evidence>
<keyword evidence="14" id="KW-0807">Transducer</keyword>
<keyword evidence="17" id="KW-1185">Reference proteome</keyword>
<evidence type="ECO:0000256" key="8">
    <source>
        <dbReference type="ARBA" id="ARBA00022989"/>
    </source>
</evidence>
<keyword evidence="5 15" id="KW-0812">Transmembrane</keyword>
<evidence type="ECO:0000256" key="10">
    <source>
        <dbReference type="ARBA" id="ARBA00023098"/>
    </source>
</evidence>
<dbReference type="GO" id="GO:0005506">
    <property type="term" value="F:iron ion binding"/>
    <property type="evidence" value="ECO:0007669"/>
    <property type="project" value="TreeGrafter"/>
</dbReference>
<evidence type="ECO:0000313" key="17">
    <source>
        <dbReference type="Proteomes" id="UP000410492"/>
    </source>
</evidence>
<evidence type="ECO:0000256" key="9">
    <source>
        <dbReference type="ARBA" id="ARBA00023002"/>
    </source>
</evidence>
<comment type="subcellular location">
    <subcellularLocation>
        <location evidence="1">Membrane</location>
        <topology evidence="1">Multi-pass membrane protein</topology>
    </subcellularLocation>
</comment>
<keyword evidence="9" id="KW-0560">Oxidoreductase</keyword>
<keyword evidence="10" id="KW-0443">Lipid metabolism</keyword>
<evidence type="ECO:0000256" key="15">
    <source>
        <dbReference type="SAM" id="Phobius"/>
    </source>
</evidence>
<feature type="transmembrane region" description="Helical" evidence="15">
    <location>
        <begin position="322"/>
        <end position="341"/>
    </location>
</feature>
<evidence type="ECO:0000256" key="5">
    <source>
        <dbReference type="ARBA" id="ARBA00022692"/>
    </source>
</evidence>
<dbReference type="EMBL" id="CAACVG010006804">
    <property type="protein sequence ID" value="VEN41867.1"/>
    <property type="molecule type" value="Genomic_DNA"/>
</dbReference>
<dbReference type="Pfam" id="PF02949">
    <property type="entry name" value="7tm_6"/>
    <property type="match status" value="1"/>
</dbReference>
<evidence type="ECO:0000313" key="16">
    <source>
        <dbReference type="EMBL" id="VEN41866.1"/>
    </source>
</evidence>
<evidence type="ECO:0000256" key="1">
    <source>
        <dbReference type="ARBA" id="ARBA00004141"/>
    </source>
</evidence>
<keyword evidence="13" id="KW-0675">Receptor</keyword>
<gene>
    <name evidence="16" type="ORF">CALMAC_LOCUS5543</name>
</gene>
<evidence type="ECO:0000256" key="12">
    <source>
        <dbReference type="ARBA" id="ARBA00023160"/>
    </source>
</evidence>
<dbReference type="GO" id="GO:0007165">
    <property type="term" value="P:signal transduction"/>
    <property type="evidence" value="ECO:0007669"/>
    <property type="project" value="UniProtKB-KW"/>
</dbReference>
<dbReference type="OrthoDB" id="10260134at2759"/>
<feature type="transmembrane region" description="Helical" evidence="15">
    <location>
        <begin position="226"/>
        <end position="246"/>
    </location>
</feature>
<keyword evidence="8 15" id="KW-1133">Transmembrane helix</keyword>
<keyword evidence="12" id="KW-0275">Fatty acid biosynthesis</keyword>
<feature type="transmembrane region" description="Helical" evidence="15">
    <location>
        <begin position="27"/>
        <end position="46"/>
    </location>
</feature>